<comment type="caution">
    <text evidence="1">The sequence shown here is derived from an EMBL/GenBank/DDBJ whole genome shotgun (WGS) entry which is preliminary data.</text>
</comment>
<dbReference type="Proteomes" id="UP000317998">
    <property type="component" value="Unassembled WGS sequence"/>
</dbReference>
<accession>A0A542YJF8</accession>
<dbReference type="InterPro" id="IPR019587">
    <property type="entry name" value="Polyketide_cyclase/dehydratase"/>
</dbReference>
<dbReference type="CDD" id="cd07812">
    <property type="entry name" value="SRPBCC"/>
    <property type="match status" value="1"/>
</dbReference>
<proteinExistence type="predicted"/>
<name>A0A542YJF8_9MICO</name>
<evidence type="ECO:0000313" key="1">
    <source>
        <dbReference type="EMBL" id="TQL48209.1"/>
    </source>
</evidence>
<dbReference type="AlphaFoldDB" id="A0A542YJF8"/>
<organism evidence="1 2">
    <name type="scientific">Homoserinimonas aerilata</name>
    <dbReference type="NCBI Taxonomy" id="1162970"/>
    <lineage>
        <taxon>Bacteria</taxon>
        <taxon>Bacillati</taxon>
        <taxon>Actinomycetota</taxon>
        <taxon>Actinomycetes</taxon>
        <taxon>Micrococcales</taxon>
        <taxon>Microbacteriaceae</taxon>
        <taxon>Homoserinimonas</taxon>
    </lineage>
</organism>
<reference evidence="1 2" key="1">
    <citation type="submission" date="2019-06" db="EMBL/GenBank/DDBJ databases">
        <title>Sequencing the genomes of 1000 actinobacteria strains.</title>
        <authorList>
            <person name="Klenk H.-P."/>
        </authorList>
    </citation>
    <scope>NUCLEOTIDE SEQUENCE [LARGE SCALE GENOMIC DNA]</scope>
    <source>
        <strain evidence="1 2">DSM 26477</strain>
    </source>
</reference>
<dbReference type="Gene3D" id="3.30.530.20">
    <property type="match status" value="1"/>
</dbReference>
<keyword evidence="2" id="KW-1185">Reference proteome</keyword>
<dbReference type="InterPro" id="IPR023393">
    <property type="entry name" value="START-like_dom_sf"/>
</dbReference>
<dbReference type="OrthoDB" id="4618973at2"/>
<gene>
    <name evidence="1" type="ORF">FB562_1295</name>
</gene>
<dbReference type="RefSeq" id="WP_141880382.1">
    <property type="nucleotide sequence ID" value="NZ_VFOM01000001.1"/>
</dbReference>
<evidence type="ECO:0000313" key="2">
    <source>
        <dbReference type="Proteomes" id="UP000317998"/>
    </source>
</evidence>
<sequence>MSRWKHSESIVVSREPEELYALVSDVTRMGEWSPVNTGGWWDDDSRGVGAWFTGRNEVPGRTWETRSQVVADEPGREFAFIVGGDRVRWGYTFEPTEGGTRMTESWEILPAGEVFFRDKFGEQFEEEVEQRAETARSGIHDTIAAIKKAAEAQ</sequence>
<protein>
    <submittedName>
        <fullName evidence="1">Polyketide cyclase/dehydrase/lipid transport protein</fullName>
    </submittedName>
</protein>
<dbReference type="SUPFAM" id="SSF55961">
    <property type="entry name" value="Bet v1-like"/>
    <property type="match status" value="1"/>
</dbReference>
<dbReference type="EMBL" id="VFOM01000001">
    <property type="protein sequence ID" value="TQL48209.1"/>
    <property type="molecule type" value="Genomic_DNA"/>
</dbReference>
<dbReference type="Pfam" id="PF10604">
    <property type="entry name" value="Polyketide_cyc2"/>
    <property type="match status" value="1"/>
</dbReference>